<dbReference type="InterPro" id="IPR023795">
    <property type="entry name" value="Serpin_CS"/>
</dbReference>
<evidence type="ECO:0000256" key="3">
    <source>
        <dbReference type="ARBA" id="ARBA00022900"/>
    </source>
</evidence>
<reference evidence="6" key="1">
    <citation type="submission" date="2020-02" db="EMBL/GenBank/DDBJ databases">
        <title>Relaxed selection underlies rapid genomic changes in the transitions from sociality to social parasitism in ants.</title>
        <authorList>
            <person name="Bi X."/>
        </authorList>
    </citation>
    <scope>NUCLEOTIDE SEQUENCE</scope>
    <source>
        <strain evidence="6">BGI-DK2014c</strain>
        <tissue evidence="6">Whole body</tissue>
    </source>
</reference>
<dbReference type="PANTHER" id="PTHR11461:SF211">
    <property type="entry name" value="GH10112P-RELATED"/>
    <property type="match status" value="1"/>
</dbReference>
<evidence type="ECO:0000313" key="7">
    <source>
        <dbReference type="Proteomes" id="UP000668214"/>
    </source>
</evidence>
<keyword evidence="2" id="KW-0646">Protease inhibitor</keyword>
<dbReference type="SMART" id="SM00093">
    <property type="entry name" value="SERPIN"/>
    <property type="match status" value="1"/>
</dbReference>
<feature type="non-terminal residue" evidence="6">
    <location>
        <position position="1"/>
    </location>
</feature>
<gene>
    <name evidence="6" type="primary">Ach2_1</name>
    <name evidence="6" type="ORF">G6Z78_0011128</name>
</gene>
<evidence type="ECO:0000256" key="4">
    <source>
        <dbReference type="RuleBase" id="RU000411"/>
    </source>
</evidence>
<keyword evidence="7" id="KW-1185">Reference proteome</keyword>
<dbReference type="CDD" id="cd19601">
    <property type="entry name" value="serpin42Da-like"/>
    <property type="match status" value="1"/>
</dbReference>
<dbReference type="InterPro" id="IPR036186">
    <property type="entry name" value="Serpin_sf"/>
</dbReference>
<organism evidence="6 7">
    <name type="scientific">Pseudoatta argentina</name>
    <dbReference type="NCBI Taxonomy" id="621737"/>
    <lineage>
        <taxon>Eukaryota</taxon>
        <taxon>Metazoa</taxon>
        <taxon>Ecdysozoa</taxon>
        <taxon>Arthropoda</taxon>
        <taxon>Hexapoda</taxon>
        <taxon>Insecta</taxon>
        <taxon>Pterygota</taxon>
        <taxon>Neoptera</taxon>
        <taxon>Endopterygota</taxon>
        <taxon>Hymenoptera</taxon>
        <taxon>Apocrita</taxon>
        <taxon>Aculeata</taxon>
        <taxon>Formicoidea</taxon>
        <taxon>Formicidae</taxon>
        <taxon>Myrmicinae</taxon>
        <taxon>Pseudoatta</taxon>
    </lineage>
</organism>
<evidence type="ECO:0000313" key="6">
    <source>
        <dbReference type="EMBL" id="KAG5308886.1"/>
    </source>
</evidence>
<feature type="domain" description="Serpin" evidence="5">
    <location>
        <begin position="91"/>
        <end position="446"/>
    </location>
</feature>
<evidence type="ECO:0000256" key="2">
    <source>
        <dbReference type="ARBA" id="ARBA00022690"/>
    </source>
</evidence>
<feature type="non-terminal residue" evidence="6">
    <location>
        <position position="455"/>
    </location>
</feature>
<dbReference type="Gene3D" id="2.30.39.10">
    <property type="entry name" value="Alpha-1-antitrypsin, domain 1"/>
    <property type="match status" value="1"/>
</dbReference>
<protein>
    <submittedName>
        <fullName evidence="6">ACH2 protein</fullName>
    </submittedName>
</protein>
<dbReference type="Proteomes" id="UP000668214">
    <property type="component" value="Unassembled WGS sequence"/>
</dbReference>
<name>A0A836E9Q1_9HYME</name>
<dbReference type="InterPro" id="IPR042178">
    <property type="entry name" value="Serpin_sf_1"/>
</dbReference>
<dbReference type="Gene3D" id="3.30.497.10">
    <property type="entry name" value="Antithrombin, subunit I, domain 2"/>
    <property type="match status" value="1"/>
</dbReference>
<keyword evidence="3" id="KW-0722">Serine protease inhibitor</keyword>
<dbReference type="Pfam" id="PF00079">
    <property type="entry name" value="Serpin"/>
    <property type="match status" value="1"/>
</dbReference>
<evidence type="ECO:0000259" key="5">
    <source>
        <dbReference type="SMART" id="SM00093"/>
    </source>
</evidence>
<dbReference type="GO" id="GO:0004867">
    <property type="term" value="F:serine-type endopeptidase inhibitor activity"/>
    <property type="evidence" value="ECO:0007669"/>
    <property type="project" value="UniProtKB-KW"/>
</dbReference>
<comment type="similarity">
    <text evidence="1 4">Belongs to the serpin family.</text>
</comment>
<evidence type="ECO:0000256" key="1">
    <source>
        <dbReference type="ARBA" id="ARBA00009500"/>
    </source>
</evidence>
<accession>A0A836E9Q1</accession>
<sequence>MSRVNVISVIGAGQCIMCRLTNNSIAITVLFAIIINSALAPSYQDMSGEQLNDIKTLSTACNNFIIPLYKVYDHYIFIFYINYIYESFLVYNLSFQSLTTNTNSNVIISPLSLHMILSLLSNGAGGSTLNELKSVLHYDNIVSANNKFKTLIFLLKGIENIELHIANKIYVQDGFDLMTEFLTICTNVFQSSISRLNFKNNELAVKTINSWVQDAINNKIFDIISSDDIDEDTRIMLINAIYFKSKWLHKFDEINTVKRKFYISKTETNLVPTMFKTSKYAYGKISIWDTTFIEIPYLNQDIVMIILLPDRETELQVLENNFNWKTLADEPRSINEIALYLPKFKFEITIDLKDTLRKIGLNTIFEDDADFTQLSNIPLKVSHALQKIFIEINEEGSEAAAATVVGMRLRRMATLPMEFMVNRPFMFAIEHKPSRVPLFLGSVRKIEFFQERDEL</sequence>
<dbReference type="InterPro" id="IPR023796">
    <property type="entry name" value="Serpin_dom"/>
</dbReference>
<dbReference type="AlphaFoldDB" id="A0A836E9Q1"/>
<dbReference type="PROSITE" id="PS00284">
    <property type="entry name" value="SERPIN"/>
    <property type="match status" value="1"/>
</dbReference>
<dbReference type="GO" id="GO:0005615">
    <property type="term" value="C:extracellular space"/>
    <property type="evidence" value="ECO:0007669"/>
    <property type="project" value="InterPro"/>
</dbReference>
<dbReference type="SUPFAM" id="SSF56574">
    <property type="entry name" value="Serpins"/>
    <property type="match status" value="1"/>
</dbReference>
<dbReference type="EMBL" id="JAANIA010002862">
    <property type="protein sequence ID" value="KAG5308886.1"/>
    <property type="molecule type" value="Genomic_DNA"/>
</dbReference>
<comment type="caution">
    <text evidence="6">The sequence shown here is derived from an EMBL/GenBank/DDBJ whole genome shotgun (WGS) entry which is preliminary data.</text>
</comment>
<dbReference type="InterPro" id="IPR042185">
    <property type="entry name" value="Serpin_sf_2"/>
</dbReference>
<dbReference type="InterPro" id="IPR000215">
    <property type="entry name" value="Serpin_fam"/>
</dbReference>
<proteinExistence type="inferred from homology"/>
<dbReference type="PANTHER" id="PTHR11461">
    <property type="entry name" value="SERINE PROTEASE INHIBITOR, SERPIN"/>
    <property type="match status" value="1"/>
</dbReference>